<evidence type="ECO:0000313" key="2">
    <source>
        <dbReference type="Proteomes" id="UP000050384"/>
    </source>
</evidence>
<organism evidence="1 2">
    <name type="scientific">Pseudomonas syringae pv. spinaceae</name>
    <dbReference type="NCBI Taxonomy" id="264459"/>
    <lineage>
        <taxon>Bacteria</taxon>
        <taxon>Pseudomonadati</taxon>
        <taxon>Pseudomonadota</taxon>
        <taxon>Gammaproteobacteria</taxon>
        <taxon>Pseudomonadales</taxon>
        <taxon>Pseudomonadaceae</taxon>
        <taxon>Pseudomonas</taxon>
        <taxon>Pseudomonas syringae</taxon>
    </lineage>
</organism>
<proteinExistence type="predicted"/>
<protein>
    <submittedName>
        <fullName evidence="1">Phosphoglucomutase</fullName>
    </submittedName>
</protein>
<name>A0A0P9Z648_PSESX</name>
<dbReference type="AlphaFoldDB" id="A0A0P9Z648"/>
<reference evidence="1 2" key="1">
    <citation type="submission" date="2015-09" db="EMBL/GenBank/DDBJ databases">
        <title>Genome announcement of multiple Pseudomonas syringae strains.</title>
        <authorList>
            <person name="Thakur S."/>
            <person name="Wang P.W."/>
            <person name="Gong Y."/>
            <person name="Weir B.S."/>
            <person name="Guttman D.S."/>
        </authorList>
    </citation>
    <scope>NUCLEOTIDE SEQUENCE [LARGE SCALE GENOMIC DNA]</scope>
    <source>
        <strain evidence="1 2">ICMP16929</strain>
    </source>
</reference>
<dbReference type="EMBL" id="LJRI01001654">
    <property type="protein sequence ID" value="KPY55267.1"/>
    <property type="molecule type" value="Genomic_DNA"/>
</dbReference>
<evidence type="ECO:0000313" key="1">
    <source>
        <dbReference type="EMBL" id="KPY55267.1"/>
    </source>
</evidence>
<dbReference type="PATRIC" id="fig|264459.3.peg.1452"/>
<comment type="caution">
    <text evidence="1">The sequence shown here is derived from an EMBL/GenBank/DDBJ whole genome shotgun (WGS) entry which is preliminary data.</text>
</comment>
<accession>A0A0P9Z648</accession>
<gene>
    <name evidence="1" type="ORF">ALO94_200709</name>
</gene>
<dbReference type="Proteomes" id="UP000050384">
    <property type="component" value="Unassembled WGS sequence"/>
</dbReference>
<sequence>MQHWKRTIEQANRCFNLGEWVEARELYLQALALAQVVNAN</sequence>